<proteinExistence type="predicted"/>
<keyword evidence="2" id="KW-1185">Reference proteome</keyword>
<accession>W8S202</accession>
<dbReference type="HOGENOM" id="CLU_2702484_0_0_5"/>
<dbReference type="KEGG" id="red:roselon_01859"/>
<evidence type="ECO:0000313" key="1">
    <source>
        <dbReference type="EMBL" id="AHM04222.1"/>
    </source>
</evidence>
<protein>
    <submittedName>
        <fullName evidence="1">Uncharacterized protein</fullName>
    </submittedName>
</protein>
<evidence type="ECO:0000313" key="2">
    <source>
        <dbReference type="Proteomes" id="UP000019593"/>
    </source>
</evidence>
<dbReference type="AlphaFoldDB" id="W8S202"/>
<dbReference type="Proteomes" id="UP000019593">
    <property type="component" value="Chromosome"/>
</dbReference>
<name>W8S202_9RHOB</name>
<dbReference type="EMBL" id="CP004372">
    <property type="protein sequence ID" value="AHM04222.1"/>
    <property type="molecule type" value="Genomic_DNA"/>
</dbReference>
<reference evidence="1 2" key="1">
    <citation type="submission" date="2013-03" db="EMBL/GenBank/DDBJ databases">
        <authorList>
            <person name="Fiebig A."/>
            <person name="Goeker M."/>
            <person name="Klenk H.-P.P."/>
        </authorList>
    </citation>
    <scope>NUCLEOTIDE SEQUENCE [LARGE SCALE GENOMIC DNA]</scope>
    <source>
        <strain evidence="2">DSM 19469</strain>
    </source>
</reference>
<organism evidence="1 2">
    <name type="scientific">Roseicyclus elongatus DSM 19469</name>
    <dbReference type="NCBI Taxonomy" id="1294273"/>
    <lineage>
        <taxon>Bacteria</taxon>
        <taxon>Pseudomonadati</taxon>
        <taxon>Pseudomonadota</taxon>
        <taxon>Alphaproteobacteria</taxon>
        <taxon>Rhodobacterales</taxon>
        <taxon>Roseobacteraceae</taxon>
        <taxon>Roseicyclus</taxon>
    </lineage>
</organism>
<sequence length="73" mass="7466">MLAFALIVAVKAFLMSAIGMEAYGAAVAQLLAGSDLERVAGLILAPDAVSLWVVDGYEAVSRLVTDALARSAA</sequence>
<gene>
    <name evidence="1" type="ORF">roselon_01859</name>
</gene>